<accession>A0A1H1WHE6</accession>
<evidence type="ECO:0000313" key="3">
    <source>
        <dbReference type="Proteomes" id="UP000199103"/>
    </source>
</evidence>
<feature type="region of interest" description="Disordered" evidence="1">
    <location>
        <begin position="1"/>
        <end position="23"/>
    </location>
</feature>
<dbReference type="AlphaFoldDB" id="A0A1H1WHE6"/>
<gene>
    <name evidence="2" type="ORF">SAMN04489812_3656</name>
</gene>
<keyword evidence="3" id="KW-1185">Reference proteome</keyword>
<dbReference type="Proteomes" id="UP000199103">
    <property type="component" value="Chromosome I"/>
</dbReference>
<dbReference type="OrthoDB" id="2639622at2"/>
<protein>
    <submittedName>
        <fullName evidence="2">Uncharacterized protein</fullName>
    </submittedName>
</protein>
<sequence>MPLRTAVRNAARRRDPNSHPLDAAGIGHLQSLFEEPDDSEGFTLHVIEP</sequence>
<organism evidence="2 3">
    <name type="scientific">Microlunatus soli</name>
    <dbReference type="NCBI Taxonomy" id="630515"/>
    <lineage>
        <taxon>Bacteria</taxon>
        <taxon>Bacillati</taxon>
        <taxon>Actinomycetota</taxon>
        <taxon>Actinomycetes</taxon>
        <taxon>Propionibacteriales</taxon>
        <taxon>Propionibacteriaceae</taxon>
        <taxon>Microlunatus</taxon>
    </lineage>
</organism>
<evidence type="ECO:0000313" key="2">
    <source>
        <dbReference type="EMBL" id="SDS96515.1"/>
    </source>
</evidence>
<proteinExistence type="predicted"/>
<evidence type="ECO:0000256" key="1">
    <source>
        <dbReference type="SAM" id="MobiDB-lite"/>
    </source>
</evidence>
<reference evidence="2 3" key="1">
    <citation type="submission" date="2016-10" db="EMBL/GenBank/DDBJ databases">
        <authorList>
            <person name="de Groot N.N."/>
        </authorList>
    </citation>
    <scope>NUCLEOTIDE SEQUENCE [LARGE SCALE GENOMIC DNA]</scope>
    <source>
        <strain evidence="2 3">DSM 21800</strain>
    </source>
</reference>
<name>A0A1H1WHE6_9ACTN</name>
<dbReference type="RefSeq" id="WP_157683543.1">
    <property type="nucleotide sequence ID" value="NZ_LT629772.1"/>
</dbReference>
<dbReference type="EMBL" id="LT629772">
    <property type="protein sequence ID" value="SDS96515.1"/>
    <property type="molecule type" value="Genomic_DNA"/>
</dbReference>